<feature type="region of interest" description="Disordered" evidence="1">
    <location>
        <begin position="459"/>
        <end position="483"/>
    </location>
</feature>
<dbReference type="OrthoDB" id="416496at2759"/>
<accession>A0A2V0P3H4</accession>
<dbReference type="Gene3D" id="3.40.50.150">
    <property type="entry name" value="Vaccinia Virus protein VP39"/>
    <property type="match status" value="2"/>
</dbReference>
<feature type="compositionally biased region" description="Low complexity" evidence="1">
    <location>
        <begin position="473"/>
        <end position="483"/>
    </location>
</feature>
<gene>
    <name evidence="2" type="ORF">Rsub_05605</name>
</gene>
<reference evidence="2 3" key="1">
    <citation type="journal article" date="2018" name="Sci. Rep.">
        <title>Raphidocelis subcapitata (=Pseudokirchneriella subcapitata) provides an insight into genome evolution and environmental adaptations in the Sphaeropleales.</title>
        <authorList>
            <person name="Suzuki S."/>
            <person name="Yamaguchi H."/>
            <person name="Nakajima N."/>
            <person name="Kawachi M."/>
        </authorList>
    </citation>
    <scope>NUCLEOTIDE SEQUENCE [LARGE SCALE GENOMIC DNA]</scope>
    <source>
        <strain evidence="2 3">NIES-35</strain>
    </source>
</reference>
<dbReference type="SUPFAM" id="SSF53335">
    <property type="entry name" value="S-adenosyl-L-methionine-dependent methyltransferases"/>
    <property type="match status" value="2"/>
</dbReference>
<dbReference type="GO" id="GO:0008168">
    <property type="term" value="F:methyltransferase activity"/>
    <property type="evidence" value="ECO:0007669"/>
    <property type="project" value="UniProtKB-KW"/>
</dbReference>
<dbReference type="InterPro" id="IPR029063">
    <property type="entry name" value="SAM-dependent_MTases_sf"/>
</dbReference>
<dbReference type="EMBL" id="BDRX01000031">
    <property type="protein sequence ID" value="GBF92403.1"/>
    <property type="molecule type" value="Genomic_DNA"/>
</dbReference>
<dbReference type="PANTHER" id="PTHR42912:SF80">
    <property type="entry name" value="METHYLTRANSFERASE DOMAIN-CONTAINING PROTEIN"/>
    <property type="match status" value="1"/>
</dbReference>
<protein>
    <submittedName>
        <fullName evidence="2">S-adenosyl-L-methionine-dependent methyltransferase</fullName>
    </submittedName>
</protein>
<dbReference type="Pfam" id="PF13489">
    <property type="entry name" value="Methyltransf_23"/>
    <property type="match status" value="1"/>
</dbReference>
<dbReference type="InParanoid" id="A0A2V0P3H4"/>
<feature type="compositionally biased region" description="Gly residues" evidence="1">
    <location>
        <begin position="176"/>
        <end position="189"/>
    </location>
</feature>
<keyword evidence="3" id="KW-1185">Reference proteome</keyword>
<dbReference type="CDD" id="cd02440">
    <property type="entry name" value="AdoMet_MTases"/>
    <property type="match status" value="1"/>
</dbReference>
<dbReference type="PANTHER" id="PTHR42912">
    <property type="entry name" value="METHYLTRANSFERASE"/>
    <property type="match status" value="1"/>
</dbReference>
<evidence type="ECO:0000256" key="1">
    <source>
        <dbReference type="SAM" id="MobiDB-lite"/>
    </source>
</evidence>
<dbReference type="GO" id="GO:0032259">
    <property type="term" value="P:methylation"/>
    <property type="evidence" value="ECO:0007669"/>
    <property type="project" value="UniProtKB-KW"/>
</dbReference>
<keyword evidence="2" id="KW-0489">Methyltransferase</keyword>
<dbReference type="AlphaFoldDB" id="A0A2V0P3H4"/>
<evidence type="ECO:0000313" key="3">
    <source>
        <dbReference type="Proteomes" id="UP000247498"/>
    </source>
</evidence>
<dbReference type="InterPro" id="IPR050508">
    <property type="entry name" value="Methyltransf_Superfamily"/>
</dbReference>
<name>A0A2V0P3H4_9CHLO</name>
<feature type="region of interest" description="Disordered" evidence="1">
    <location>
        <begin position="252"/>
        <end position="307"/>
    </location>
</feature>
<dbReference type="STRING" id="307507.A0A2V0P3H4"/>
<proteinExistence type="predicted"/>
<evidence type="ECO:0000313" key="2">
    <source>
        <dbReference type="EMBL" id="GBF92403.1"/>
    </source>
</evidence>
<feature type="compositionally biased region" description="Low complexity" evidence="1">
    <location>
        <begin position="288"/>
        <end position="299"/>
    </location>
</feature>
<keyword evidence="2" id="KW-0808">Transferase</keyword>
<sequence>MRLSVSTILAGGAVYAGATYATYKFLTKPAGLDAADGGGAGGAGGCAFDRLAAVYDSTVGSEETYMMYGLMRWWMLRGVKGDVLEISAGTGRNLPHYPWGKIRSLTLADVSAPMLAVAESKYFEDLQINLKHPDHGRARFVLADAERMVAPEGEAPVEVPLRQPRGPRHEAQRAGSSGGSGSGGGGSGGTEAAAGGEEGRDGGGAQAWRLWRRPGLQQQRAAGELSSGRAEAAAAGSEKATAAAAAASGDAAAEGAGSAPPSPFGGFWRKRKGQEPGVLTSSSTQGDASPAGDASAAAWPAPPPPPPAIAARPPCSCSGVPAGGAAAAAAAAEGGAALTTFPPRSFDFVVDTFGLCSCDDPVQALRQGAALLRPGGRLVLLEHGRSSAEWLNARMDAAAAAHRAKWGCWWNRDIEGIVREAGLDVETSWRWHVGTTYAVVARPCTAADAAAAGGPAAADADAAANGRSGGAAGARHAAPAPAA</sequence>
<dbReference type="Proteomes" id="UP000247498">
    <property type="component" value="Unassembled WGS sequence"/>
</dbReference>
<feature type="region of interest" description="Disordered" evidence="1">
    <location>
        <begin position="152"/>
        <end position="204"/>
    </location>
</feature>
<comment type="caution">
    <text evidence="2">The sequence shown here is derived from an EMBL/GenBank/DDBJ whole genome shotgun (WGS) entry which is preliminary data.</text>
</comment>
<organism evidence="2 3">
    <name type="scientific">Raphidocelis subcapitata</name>
    <dbReference type="NCBI Taxonomy" id="307507"/>
    <lineage>
        <taxon>Eukaryota</taxon>
        <taxon>Viridiplantae</taxon>
        <taxon>Chlorophyta</taxon>
        <taxon>core chlorophytes</taxon>
        <taxon>Chlorophyceae</taxon>
        <taxon>CS clade</taxon>
        <taxon>Sphaeropleales</taxon>
        <taxon>Selenastraceae</taxon>
        <taxon>Raphidocelis</taxon>
    </lineage>
</organism>